<organism evidence="1 2">
    <name type="scientific">Asanoa ferruginea</name>
    <dbReference type="NCBI Taxonomy" id="53367"/>
    <lineage>
        <taxon>Bacteria</taxon>
        <taxon>Bacillati</taxon>
        <taxon>Actinomycetota</taxon>
        <taxon>Actinomycetes</taxon>
        <taxon>Micromonosporales</taxon>
        <taxon>Micromonosporaceae</taxon>
        <taxon>Asanoa</taxon>
    </lineage>
</organism>
<dbReference type="AlphaFoldDB" id="A0A3D9ZRX9"/>
<gene>
    <name evidence="1" type="ORF">DFJ67_2422</name>
</gene>
<dbReference type="RefSeq" id="WP_116067961.1">
    <property type="nucleotide sequence ID" value="NZ_BONB01000033.1"/>
</dbReference>
<evidence type="ECO:0000313" key="1">
    <source>
        <dbReference type="EMBL" id="REF96440.1"/>
    </source>
</evidence>
<protein>
    <submittedName>
        <fullName evidence="1">Uncharacterized protein</fullName>
    </submittedName>
</protein>
<dbReference type="Proteomes" id="UP000256913">
    <property type="component" value="Unassembled WGS sequence"/>
</dbReference>
<keyword evidence="2" id="KW-1185">Reference proteome</keyword>
<comment type="caution">
    <text evidence="1">The sequence shown here is derived from an EMBL/GenBank/DDBJ whole genome shotgun (WGS) entry which is preliminary data.</text>
</comment>
<proteinExistence type="predicted"/>
<evidence type="ECO:0000313" key="2">
    <source>
        <dbReference type="Proteomes" id="UP000256913"/>
    </source>
</evidence>
<sequence>MTERAPVAALVTEARVQLRVKKDRAHALELVAAADARLAGLDADGADIYASVASLWLELGDELRSEHRITQAIRSGEQATPVQPVILGTHKLFYAKLLRAQQRFGDAARQAGEGVAIYARGVDPESPELARLRAFFEPFLAHTVTPDPRSVVGGLQAMAVRLCSVATGSAAEIHSALGIPTNPPPLGASECLVDAGELSMASVELRFPAGTLTRRDLDDTFGPPNVLPRTGAFASHVLNYDLRTPGTPARISLFARFADDPTASAKSVLLRIDRA</sequence>
<dbReference type="EMBL" id="QUMQ01000001">
    <property type="protein sequence ID" value="REF96440.1"/>
    <property type="molecule type" value="Genomic_DNA"/>
</dbReference>
<accession>A0A3D9ZRX9</accession>
<name>A0A3D9ZRX9_9ACTN</name>
<reference evidence="1 2" key="1">
    <citation type="submission" date="2018-08" db="EMBL/GenBank/DDBJ databases">
        <title>Sequencing the genomes of 1000 actinobacteria strains.</title>
        <authorList>
            <person name="Klenk H.-P."/>
        </authorList>
    </citation>
    <scope>NUCLEOTIDE SEQUENCE [LARGE SCALE GENOMIC DNA]</scope>
    <source>
        <strain evidence="1 2">DSM 44099</strain>
    </source>
</reference>